<evidence type="ECO:0000259" key="1">
    <source>
        <dbReference type="PROSITE" id="PS50011"/>
    </source>
</evidence>
<proteinExistence type="predicted"/>
<dbReference type="GO" id="GO:0004672">
    <property type="term" value="F:protein kinase activity"/>
    <property type="evidence" value="ECO:0007669"/>
    <property type="project" value="InterPro"/>
</dbReference>
<organism evidence="2 3">
    <name type="scientific">Symbiodinium necroappetens</name>
    <dbReference type="NCBI Taxonomy" id="1628268"/>
    <lineage>
        <taxon>Eukaryota</taxon>
        <taxon>Sar</taxon>
        <taxon>Alveolata</taxon>
        <taxon>Dinophyceae</taxon>
        <taxon>Suessiales</taxon>
        <taxon>Symbiodiniaceae</taxon>
        <taxon>Symbiodinium</taxon>
    </lineage>
</organism>
<keyword evidence="3" id="KW-1185">Reference proteome</keyword>
<reference evidence="2" key="1">
    <citation type="submission" date="2021-02" db="EMBL/GenBank/DDBJ databases">
        <authorList>
            <person name="Dougan E. K."/>
            <person name="Rhodes N."/>
            <person name="Thang M."/>
            <person name="Chan C."/>
        </authorList>
    </citation>
    <scope>NUCLEOTIDE SEQUENCE</scope>
</reference>
<dbReference type="InterPro" id="IPR000719">
    <property type="entry name" value="Prot_kinase_dom"/>
</dbReference>
<protein>
    <recommendedName>
        <fullName evidence="1">Protein kinase domain-containing protein</fullName>
    </recommendedName>
</protein>
<dbReference type="Proteomes" id="UP000601435">
    <property type="component" value="Unassembled WGS sequence"/>
</dbReference>
<feature type="domain" description="Protein kinase" evidence="1">
    <location>
        <begin position="1"/>
        <end position="274"/>
    </location>
</feature>
<sequence length="1217" mass="134868">MTYKQSLLSVLNHPFLATPLCQCAAGSTIVRQCAGCRPLTKTFLLDLQTSAKAKIRFLVFAIKVAEALAYLHHSPIGPVLHNDLIDRNVLVNFDTGALMLIDFDMAIVLPNMGARVREEKGTSSPNLDRYLDGPVLGAANLCVPSRAVLKMDDFYATYNWRTTHEDLECYGIAVERDLFSLGQLFLTLLGTQPLPVRWRSSNISFQLFEDSYIKPRRRARWSFPALSAMTGFKRILHNQFSSGGHSLAGLLLGLLGPLPRPSASELAKSLRQLLQSLFPHSLSLLDFKQKYRRRLTAENLQRAASTTYLRYVDSCAPALMRVPRQISQTLQFLPVLVEVPGDKQAASGPPTGERYVKLVLRLPRGTAECDVIVYRGRGSCSFDLRGRQNRFRGLASLSVLSPTVCFATVHINLTERAEIYQGAISEEFSLWGPGVVRVTSDVHVLSGATLHIVPGTVVQLAEAVSIFVEGALRSVGRAEDPVLFSADKGAASWGSIRCTGGTVLLQHTVVSQGGVTGNLEYLHGHSNSEPVLYAERGILSVASSAIIDCLGKAAGSRESLVFMSDSLISRVDTGGEHFDSLVTFRFMHVLELPGASRELGEDDNDGLYLNVRPENIEEGPWWASLPDRSFGALHGSLGANSWPVSLIESSVFIRGNDDAIDFCGGFVEIRDVEIRRWHHEGLALSSPLWLARSRISHPKLLHSQVLVVNAYIEGCEQGLEVGFGDVAVEIRNSTFTLNSVGLRRGDSYSVPKRVYRGTWKASGLRLLHNFEYNLLDWVNGQGAGALFLEQEVLNSEMGKPCLPCPSRLASTSPSSKTSSVLPSLPSAKFWAQATGLKIASLDSWRVALQAPASATSAKPFLHARWEGQAKRLEPWHGLACGLAMTLQLDSDAGNKVYWKAMHSQNRDFNDESFWPEILVFALDVALGVWTSLPAVGRTMSVDEVMQRFRDVCEQCSLHSMKLGCVSRLSRIFPQIEVDGAAVAWSDRVRPLLRSHADEGWFLLTEGPVRFLNFYDYAVFSYLCRCGKSTHSHFYADLDQGQGWLVMMDNDRCFQLEGESALDTVSEDFEKMRLDQFRQIIETCDWVGGLSKHLLQQLSDVSHPMSVRMLDALRGDLVIGSPGRVAIPLLPVLEELDRRALYLAKRISQCQLNPQPLPRWSPFGFARQGLAACWAPTWVLNWDTCCDARHGPLGNRSCWKPPRSFERCCMRARLTQAD</sequence>
<dbReference type="InterPro" id="IPR011009">
    <property type="entry name" value="Kinase-like_dom_sf"/>
</dbReference>
<comment type="caution">
    <text evidence="2">The sequence shown here is derived from an EMBL/GenBank/DDBJ whole genome shotgun (WGS) entry which is preliminary data.</text>
</comment>
<gene>
    <name evidence="2" type="ORF">SNEC2469_LOCUS23438</name>
</gene>
<dbReference type="Gene3D" id="1.10.510.10">
    <property type="entry name" value="Transferase(Phosphotransferase) domain 1"/>
    <property type="match status" value="1"/>
</dbReference>
<dbReference type="EMBL" id="CAJNJA010043709">
    <property type="protein sequence ID" value="CAE7796186.1"/>
    <property type="molecule type" value="Genomic_DNA"/>
</dbReference>
<dbReference type="SUPFAM" id="SSF56112">
    <property type="entry name" value="Protein kinase-like (PK-like)"/>
    <property type="match status" value="1"/>
</dbReference>
<dbReference type="OrthoDB" id="411394at2759"/>
<evidence type="ECO:0000313" key="3">
    <source>
        <dbReference type="Proteomes" id="UP000601435"/>
    </source>
</evidence>
<dbReference type="AlphaFoldDB" id="A0A812YU24"/>
<evidence type="ECO:0000313" key="2">
    <source>
        <dbReference type="EMBL" id="CAE7796186.1"/>
    </source>
</evidence>
<name>A0A812YU24_9DINO</name>
<accession>A0A812YU24</accession>
<dbReference type="GO" id="GO:0005524">
    <property type="term" value="F:ATP binding"/>
    <property type="evidence" value="ECO:0007669"/>
    <property type="project" value="InterPro"/>
</dbReference>
<dbReference type="PROSITE" id="PS50011">
    <property type="entry name" value="PROTEIN_KINASE_DOM"/>
    <property type="match status" value="1"/>
</dbReference>